<feature type="domain" description="UBC core" evidence="15">
    <location>
        <begin position="6"/>
        <end position="166"/>
    </location>
</feature>
<dbReference type="CDD" id="cd23796">
    <property type="entry name" value="UBCc_UBE2G2"/>
    <property type="match status" value="1"/>
</dbReference>
<evidence type="ECO:0000256" key="9">
    <source>
        <dbReference type="ARBA" id="ARBA00022966"/>
    </source>
</evidence>
<dbReference type="Proteomes" id="UP000825438">
    <property type="component" value="Chromosome V"/>
</dbReference>
<dbReference type="InterPro" id="IPR002937">
    <property type="entry name" value="Amino_oxidase"/>
</dbReference>
<evidence type="ECO:0000256" key="5">
    <source>
        <dbReference type="ARBA" id="ARBA00022679"/>
    </source>
</evidence>
<evidence type="ECO:0000256" key="12">
    <source>
        <dbReference type="PIRSR" id="PIRSR601613-1"/>
    </source>
</evidence>
<comment type="similarity">
    <text evidence="14">Belongs to the flavin monoamine oxidase family.</text>
</comment>
<keyword evidence="14" id="KW-0274">FAD</keyword>
<dbReference type="InterPro" id="IPR036188">
    <property type="entry name" value="FAD/NAD-bd_sf"/>
</dbReference>
<keyword evidence="7" id="KW-0833">Ubl conjugation pathway</keyword>
<dbReference type="Gene3D" id="1.10.3560.10">
    <property type="entry name" value="yst0336 like domain"/>
    <property type="match status" value="1"/>
</dbReference>
<dbReference type="InterPro" id="IPR023139">
    <property type="entry name" value="PBDC1-like_dom_sf"/>
</dbReference>
<dbReference type="GO" id="GO:0005524">
    <property type="term" value="F:ATP binding"/>
    <property type="evidence" value="ECO:0007669"/>
    <property type="project" value="UniProtKB-KW"/>
</dbReference>
<evidence type="ECO:0000313" key="16">
    <source>
        <dbReference type="EMBL" id="QWW25014.1"/>
    </source>
</evidence>
<dbReference type="InterPro" id="IPR001613">
    <property type="entry name" value="Flavin_amine_oxidase"/>
</dbReference>
<dbReference type="PANTHER" id="PTHR10742">
    <property type="entry name" value="FLAVIN MONOAMINE OXIDASE"/>
    <property type="match status" value="1"/>
</dbReference>
<keyword evidence="5" id="KW-0808">Transferase</keyword>
<gene>
    <name evidence="16" type="ORF">CA7LBN_003896</name>
</gene>
<keyword evidence="10 14" id="KW-0560">Oxidoreductase</keyword>
<dbReference type="GO" id="GO:0061631">
    <property type="term" value="F:ubiquitin conjugating enzyme activity"/>
    <property type="evidence" value="ECO:0007669"/>
    <property type="project" value="UniProtKB-EC"/>
</dbReference>
<dbReference type="SUPFAM" id="SSF54373">
    <property type="entry name" value="FAD-linked reductases, C-terminal domain"/>
    <property type="match status" value="1"/>
</dbReference>
<organism evidence="16">
    <name type="scientific">Candidozyma auris</name>
    <name type="common">Yeast</name>
    <name type="synonym">Candida auris</name>
    <dbReference type="NCBI Taxonomy" id="498019"/>
    <lineage>
        <taxon>Eukaryota</taxon>
        <taxon>Fungi</taxon>
        <taxon>Dikarya</taxon>
        <taxon>Ascomycota</taxon>
        <taxon>Saccharomycotina</taxon>
        <taxon>Pichiomycetes</taxon>
        <taxon>Metschnikowiaceae</taxon>
        <taxon>Candidozyma</taxon>
    </lineage>
</organism>
<dbReference type="FunFam" id="3.10.110.10:FF:000008">
    <property type="entry name" value="Ubiquitin-conjugating enzyme E2 G2"/>
    <property type="match status" value="1"/>
</dbReference>
<dbReference type="Pfam" id="PF01593">
    <property type="entry name" value="Amino_oxidase"/>
    <property type="match status" value="1"/>
</dbReference>
<evidence type="ECO:0000256" key="8">
    <source>
        <dbReference type="ARBA" id="ARBA00022840"/>
    </source>
</evidence>
<dbReference type="PRINTS" id="PR00757">
    <property type="entry name" value="AMINEOXDASEF"/>
</dbReference>
<dbReference type="InterPro" id="IPR021148">
    <property type="entry name" value="Polysacc_synth_dom"/>
</dbReference>
<accession>A0A8F2W3G8</accession>
<name>A0A8F2W3G8_CANAR</name>
<comment type="similarity">
    <text evidence="11">Belongs to the PBDC1 family.</text>
</comment>
<dbReference type="GO" id="GO:0005737">
    <property type="term" value="C:cytoplasm"/>
    <property type="evidence" value="ECO:0007669"/>
    <property type="project" value="UniProtKB-SubCell"/>
</dbReference>
<dbReference type="FunFam" id="1.10.3560.10:FF:000001">
    <property type="entry name" value="Protein PBDC1 homolog"/>
    <property type="match status" value="1"/>
</dbReference>
<dbReference type="PANTHER" id="PTHR10742:SF410">
    <property type="entry name" value="LYSINE-SPECIFIC HISTONE DEMETHYLASE 2"/>
    <property type="match status" value="1"/>
</dbReference>
<comment type="catalytic activity">
    <reaction evidence="1">
        <text>S-ubiquitinyl-[E1 ubiquitin-activating enzyme]-L-cysteine + [E2 ubiquitin-conjugating enzyme]-L-cysteine = [E1 ubiquitin-activating enzyme]-L-cysteine + S-ubiquitinyl-[E2 ubiquitin-conjugating enzyme]-L-cysteine.</text>
        <dbReference type="EC" id="2.3.2.23"/>
    </reaction>
</comment>
<dbReference type="InterPro" id="IPR023313">
    <property type="entry name" value="UBQ-conjugating_AS"/>
</dbReference>
<keyword evidence="14" id="KW-0285">Flavoprotein</keyword>
<proteinExistence type="inferred from homology"/>
<evidence type="ECO:0000256" key="13">
    <source>
        <dbReference type="PROSITE-ProRule" id="PRU10133"/>
    </source>
</evidence>
<keyword evidence="8" id="KW-0067">ATP-binding</keyword>
<evidence type="ECO:0000256" key="6">
    <source>
        <dbReference type="ARBA" id="ARBA00022741"/>
    </source>
</evidence>
<dbReference type="EC" id="1.4.3.-" evidence="14"/>
<dbReference type="Gene3D" id="3.50.50.60">
    <property type="entry name" value="FAD/NAD(P)-binding domain"/>
    <property type="match status" value="1"/>
</dbReference>
<dbReference type="GO" id="GO:0016491">
    <property type="term" value="F:oxidoreductase activity"/>
    <property type="evidence" value="ECO:0007669"/>
    <property type="project" value="UniProtKB-KW"/>
</dbReference>
<dbReference type="InterPro" id="IPR016135">
    <property type="entry name" value="UBQ-conjugating_enzyme/RWD"/>
</dbReference>
<evidence type="ECO:0000256" key="11">
    <source>
        <dbReference type="ARBA" id="ARBA00061201"/>
    </source>
</evidence>
<evidence type="ECO:0000256" key="2">
    <source>
        <dbReference type="ARBA" id="ARBA00001974"/>
    </source>
</evidence>
<comment type="subcellular location">
    <subcellularLocation>
        <location evidence="3">Cytoplasm</location>
    </subcellularLocation>
</comment>
<dbReference type="SMART" id="SM00212">
    <property type="entry name" value="UBCc"/>
    <property type="match status" value="1"/>
</dbReference>
<dbReference type="SUPFAM" id="SSF51905">
    <property type="entry name" value="FAD/NAD(P)-binding domain"/>
    <property type="match status" value="1"/>
</dbReference>
<dbReference type="EMBL" id="CP076753">
    <property type="protein sequence ID" value="QWW25014.1"/>
    <property type="molecule type" value="Genomic_DNA"/>
</dbReference>
<dbReference type="Pfam" id="PF00179">
    <property type="entry name" value="UQ_con"/>
    <property type="match status" value="1"/>
</dbReference>
<evidence type="ECO:0000256" key="14">
    <source>
        <dbReference type="RuleBase" id="RU362067"/>
    </source>
</evidence>
<sequence length="793" mass="89754">MPPRSTAQKRLLKEYQQLSRDPPPGIVAGPLSEDNLFVWDCLLEGPEGTPYENGVFSATLKFPQDYPLSPPSLQFTPPLLHPNIYADGTVCISILHPPGEDPNQYERPEERWSPVQSIEKILLSVMSMLAEPNPESGANIDACKLWRDHREEYDRQVREHITTSPIYFIMSSKSVTIIGAGISGLKAAHVLQESGQFSPDDIIVLEAQDRVGGRIKTDRTSSKLGVPYDLGAAWFHDALTNSVLYDSIDNGTFDPRQDGYFDDKDIQVYASEHEGPLDASNWKLTRVVEDMEKFMEIYYMSSLDKKDMSLDAFAKVYMEKYRTFLTTQQLKYCSRLLRYFELWFGIPSYEISAKYAPMDHQGRNLYDKKGHGFVVDHLVSELKCNISKSHQVTKIQRNVKEGPRNHKVELSNGHIIDTDYVVVTVPLSILKLQDGPQAITWEPPLPKPMREAIDSISMGALGKVILEFDMIWWDKTQDRLEIVADEVSSHGLVPKSWEYPIYIINYARVFPGTASLVVLTQSPVTEYLEAHPQQAWPYMQPMLSKLNVSSFSVPDPINVIVTDWTKNPFSRGAYSAVKTGDSPDDIIIHLSGENDGVGLGSNSTIRFAGEHTIADGGGCIHGAYDSGKRAAEWIVEDSKSKDLVLILIMATKFDAEKAENLEDIEKQFAVKAVQQAEAYWNLISKVKASSLRLTNYDNEIYEALIEDFPEFKEKDAAFEISEDKMKSKEGKAKWRAFCEKFKEIDDYNFGTLLRVKADDEYSQENSIFVVRIQFYAIEIARNRYGLNDWASGN</sequence>
<feature type="active site" description="Glycyl thioester intermediate" evidence="13">
    <location>
        <position position="91"/>
    </location>
</feature>
<feature type="binding site" evidence="12">
    <location>
        <begin position="206"/>
        <end position="207"/>
    </location>
    <ligand>
        <name>FAD</name>
        <dbReference type="ChEBI" id="CHEBI:57692"/>
    </ligand>
</feature>
<evidence type="ECO:0000256" key="4">
    <source>
        <dbReference type="ARBA" id="ARBA00022490"/>
    </source>
</evidence>
<dbReference type="InterPro" id="IPR050281">
    <property type="entry name" value="Flavin_monoamine_oxidase"/>
</dbReference>
<keyword evidence="4" id="KW-0963">Cytoplasm</keyword>
<protein>
    <recommendedName>
        <fullName evidence="14">Amine oxidase</fullName>
        <ecNumber evidence="14">1.4.3.-</ecNumber>
    </recommendedName>
</protein>
<dbReference type="Gene3D" id="3.10.110.10">
    <property type="entry name" value="Ubiquitin Conjugating Enzyme"/>
    <property type="match status" value="1"/>
</dbReference>
<evidence type="ECO:0000256" key="1">
    <source>
        <dbReference type="ARBA" id="ARBA00000485"/>
    </source>
</evidence>
<dbReference type="Gene3D" id="3.90.660.10">
    <property type="match status" value="1"/>
</dbReference>
<dbReference type="PROSITE" id="PS50127">
    <property type="entry name" value="UBC_2"/>
    <property type="match status" value="1"/>
</dbReference>
<evidence type="ECO:0000259" key="15">
    <source>
        <dbReference type="PROSITE" id="PS50127"/>
    </source>
</evidence>
<evidence type="ECO:0000256" key="7">
    <source>
        <dbReference type="ARBA" id="ARBA00022786"/>
    </source>
</evidence>
<feature type="binding site" evidence="12">
    <location>
        <position position="183"/>
    </location>
    <ligand>
        <name>FAD</name>
        <dbReference type="ChEBI" id="CHEBI:57692"/>
    </ligand>
</feature>
<dbReference type="AlphaFoldDB" id="A0A8F2W3G8"/>
<dbReference type="PROSITE" id="PS00183">
    <property type="entry name" value="UBC_1"/>
    <property type="match status" value="1"/>
</dbReference>
<evidence type="ECO:0000256" key="3">
    <source>
        <dbReference type="ARBA" id="ARBA00004496"/>
    </source>
</evidence>
<keyword evidence="6" id="KW-0547">Nucleotide-binding</keyword>
<dbReference type="Pfam" id="PF04669">
    <property type="entry name" value="PBDC1"/>
    <property type="match status" value="1"/>
</dbReference>
<comment type="cofactor">
    <cofactor evidence="2 14">
        <name>FAD</name>
        <dbReference type="ChEBI" id="CHEBI:57692"/>
    </cofactor>
</comment>
<feature type="binding site" evidence="12">
    <location>
        <position position="392"/>
    </location>
    <ligand>
        <name>FAD</name>
        <dbReference type="ChEBI" id="CHEBI:57692"/>
    </ligand>
</feature>
<keyword evidence="9" id="KW-0882">Thioester bond</keyword>
<dbReference type="InterPro" id="IPR000608">
    <property type="entry name" value="UBC"/>
</dbReference>
<dbReference type="SUPFAM" id="SSF54495">
    <property type="entry name" value="UBC-like"/>
    <property type="match status" value="1"/>
</dbReference>
<dbReference type="GO" id="GO:0036503">
    <property type="term" value="P:ERAD pathway"/>
    <property type="evidence" value="ECO:0007669"/>
    <property type="project" value="UniProtKB-ARBA"/>
</dbReference>
<reference evidence="16" key="1">
    <citation type="submission" date="2021-06" db="EMBL/GenBank/DDBJ databases">
        <title>Candida auris outbreak in lebanese hospital.</title>
        <authorList>
            <person name="Finianos M."/>
        </authorList>
    </citation>
    <scope>NUCLEOTIDE SEQUENCE</scope>
    <source>
        <strain evidence="16">CA7LBN</strain>
    </source>
</reference>
<evidence type="ECO:0000256" key="10">
    <source>
        <dbReference type="ARBA" id="ARBA00023002"/>
    </source>
</evidence>